<dbReference type="CDD" id="cd07033">
    <property type="entry name" value="TPP_PYR_DXS_TK_like"/>
    <property type="match status" value="1"/>
</dbReference>
<dbReference type="HAMAP" id="MF_00315">
    <property type="entry name" value="DXP_synth"/>
    <property type="match status" value="1"/>
</dbReference>
<keyword evidence="6 10" id="KW-0460">Magnesium</keyword>
<protein>
    <recommendedName>
        <fullName evidence="10">1-deoxy-D-xylulose-5-phosphate synthase</fullName>
        <ecNumber evidence="10">2.2.1.7</ecNumber>
    </recommendedName>
    <alternativeName>
        <fullName evidence="10">1-deoxyxylulose-5-phosphate synthase</fullName>
        <shortName evidence="10">DXP synthase</shortName>
        <shortName evidence="10">DXPS</shortName>
    </alternativeName>
</protein>
<keyword evidence="5 10" id="KW-0479">Metal-binding</keyword>
<evidence type="ECO:0000256" key="8">
    <source>
        <dbReference type="ARBA" id="ARBA00023052"/>
    </source>
</evidence>
<dbReference type="NCBIfam" id="TIGR00204">
    <property type="entry name" value="dxs"/>
    <property type="match status" value="1"/>
</dbReference>
<dbReference type="EC" id="2.2.1.7" evidence="10"/>
<feature type="binding site" evidence="10">
    <location>
        <position position="175"/>
    </location>
    <ligand>
        <name>thiamine diphosphate</name>
        <dbReference type="ChEBI" id="CHEBI:58937"/>
    </ligand>
</feature>
<dbReference type="Gene3D" id="3.40.50.920">
    <property type="match status" value="1"/>
</dbReference>
<evidence type="ECO:0000256" key="2">
    <source>
        <dbReference type="ARBA" id="ARBA00011081"/>
    </source>
</evidence>
<dbReference type="Proteomes" id="UP001501094">
    <property type="component" value="Unassembled WGS sequence"/>
</dbReference>
<dbReference type="InterPro" id="IPR033248">
    <property type="entry name" value="Transketolase_C"/>
</dbReference>
<dbReference type="InterPro" id="IPR049557">
    <property type="entry name" value="Transketolase_CS"/>
</dbReference>
<feature type="domain" description="Transketolase-like pyrimidine-binding" evidence="12">
    <location>
        <begin position="316"/>
        <end position="480"/>
    </location>
</feature>
<dbReference type="InterPro" id="IPR029061">
    <property type="entry name" value="THDP-binding"/>
</dbReference>
<keyword evidence="7 10" id="KW-0784">Thiamine biosynthesis</keyword>
<sequence>MGLLSGIGSPQDVRALTPGQLGELASEIRGFLVENVSRTGGHLGPNLGVVELTIALHRVFDSPRDTLVFDTGHQSYVHKLLTGRQDFSRLRQKGGLSGYPSRAESEHDVVENSHASTALSWADGIAKANVVAGRADSHTVAVIGDGALTGGMAWEALNNIAEGHDRRLVVVVNDNGRSYSPTIGGLANHLDTLRTTRGYEVFLDWTSRMLNRSGPPGRFAWRWMHGFKKGMKDIIAPQGLFEDLGIKYIGPVDGHDAAAMEHALRRAKAYGKPVIVHAITEKGRGYKPAEEDIADRFHAVGVIHPETGLPVAQSRFGWTKVFADEIVRIGRRRPDVVAITAAMLHPVGLAPFAKEFPDRTFDVGIAEQHAVTSAAGMAFAGLHPVVAVYATFLNRAFDQVLMDVALHKAGVTFVLDRAGITGSDGASHNGMWDMAMLRIVPGLRLAAPRDEPTLRAALRASVDVDDAPTVVRYPKGAVGAELPALETLDDVDVIGRFEARKAPVPDDAGRGGAPGTVSGRAGSGQEPVARAARRVLVVGVGAMAAAGIDAGQALAEHGLEATVVAPTWVLPLPAALVKLAGEHDVVVTIEDGVSDGGVGALLAQRAGEQGVRTPHVHVGLDAAFLDHASREQIAVAQRLTAADAVRDTLAALAQP</sequence>
<dbReference type="Gene3D" id="3.40.50.970">
    <property type="match status" value="2"/>
</dbReference>
<dbReference type="PANTHER" id="PTHR43322:SF5">
    <property type="entry name" value="1-DEOXY-D-XYLULOSE-5-PHOSPHATE SYNTHASE, CHLOROPLASTIC"/>
    <property type="match status" value="1"/>
</dbReference>
<dbReference type="SMART" id="SM00861">
    <property type="entry name" value="Transket_pyr"/>
    <property type="match status" value="1"/>
</dbReference>
<dbReference type="PROSITE" id="PS00801">
    <property type="entry name" value="TRANSKETOLASE_1"/>
    <property type="match status" value="1"/>
</dbReference>
<feature type="region of interest" description="Disordered" evidence="11">
    <location>
        <begin position="502"/>
        <end position="526"/>
    </location>
</feature>
<feature type="binding site" evidence="10">
    <location>
        <begin position="146"/>
        <end position="147"/>
    </location>
    <ligand>
        <name>thiamine diphosphate</name>
        <dbReference type="ChEBI" id="CHEBI:58937"/>
    </ligand>
</feature>
<evidence type="ECO:0000313" key="13">
    <source>
        <dbReference type="EMBL" id="GAA1871622.1"/>
    </source>
</evidence>
<comment type="similarity">
    <text evidence="2 10">Belongs to the transketolase family. DXPS subfamily.</text>
</comment>
<comment type="cofactor">
    <cofactor evidence="10">
        <name>thiamine diphosphate</name>
        <dbReference type="ChEBI" id="CHEBI:58937"/>
    </cofactor>
    <text evidence="10">Binds 1 thiamine pyrophosphate per subunit.</text>
</comment>
<dbReference type="PROSITE" id="PS00802">
    <property type="entry name" value="TRANSKETOLASE_2"/>
    <property type="match status" value="1"/>
</dbReference>
<evidence type="ECO:0000256" key="5">
    <source>
        <dbReference type="ARBA" id="ARBA00022723"/>
    </source>
</evidence>
<dbReference type="RefSeq" id="WP_344105140.1">
    <property type="nucleotide sequence ID" value="NZ_BAAANL010000007.1"/>
</dbReference>
<evidence type="ECO:0000256" key="4">
    <source>
        <dbReference type="ARBA" id="ARBA00022679"/>
    </source>
</evidence>
<dbReference type="Pfam" id="PF02779">
    <property type="entry name" value="Transket_pyr"/>
    <property type="match status" value="1"/>
</dbReference>
<evidence type="ECO:0000256" key="10">
    <source>
        <dbReference type="HAMAP-Rule" id="MF_00315"/>
    </source>
</evidence>
<reference evidence="14" key="1">
    <citation type="journal article" date="2019" name="Int. J. Syst. Evol. Microbiol.">
        <title>The Global Catalogue of Microorganisms (GCM) 10K type strain sequencing project: providing services to taxonomists for standard genome sequencing and annotation.</title>
        <authorList>
            <consortium name="The Broad Institute Genomics Platform"/>
            <consortium name="The Broad Institute Genome Sequencing Center for Infectious Disease"/>
            <person name="Wu L."/>
            <person name="Ma J."/>
        </authorList>
    </citation>
    <scope>NUCLEOTIDE SEQUENCE [LARGE SCALE GENOMIC DNA]</scope>
    <source>
        <strain evidence="14">JCM 14326</strain>
    </source>
</reference>
<dbReference type="InterPro" id="IPR005477">
    <property type="entry name" value="Dxylulose-5-P_synthase"/>
</dbReference>
<dbReference type="CDD" id="cd02007">
    <property type="entry name" value="TPP_DXS"/>
    <property type="match status" value="1"/>
</dbReference>
<evidence type="ECO:0000256" key="7">
    <source>
        <dbReference type="ARBA" id="ARBA00022977"/>
    </source>
</evidence>
<dbReference type="Pfam" id="PF02780">
    <property type="entry name" value="Transketolase_C"/>
    <property type="match status" value="1"/>
</dbReference>
<organism evidence="13 14">
    <name type="scientific">Myceligenerans crystallogenes</name>
    <dbReference type="NCBI Taxonomy" id="316335"/>
    <lineage>
        <taxon>Bacteria</taxon>
        <taxon>Bacillati</taxon>
        <taxon>Actinomycetota</taxon>
        <taxon>Actinomycetes</taxon>
        <taxon>Micrococcales</taxon>
        <taxon>Promicromonosporaceae</taxon>
        <taxon>Myceligenerans</taxon>
    </lineage>
</organism>
<feature type="binding site" evidence="10">
    <location>
        <position position="175"/>
    </location>
    <ligand>
        <name>Mg(2+)</name>
        <dbReference type="ChEBI" id="CHEBI:18420"/>
    </ligand>
</feature>
<evidence type="ECO:0000313" key="14">
    <source>
        <dbReference type="Proteomes" id="UP001501094"/>
    </source>
</evidence>
<keyword evidence="14" id="KW-1185">Reference proteome</keyword>
<dbReference type="SUPFAM" id="SSF52518">
    <property type="entry name" value="Thiamin diphosphate-binding fold (THDP-binding)"/>
    <property type="match status" value="2"/>
</dbReference>
<proteinExistence type="inferred from homology"/>
<evidence type="ECO:0000256" key="3">
    <source>
        <dbReference type="ARBA" id="ARBA00011738"/>
    </source>
</evidence>
<evidence type="ECO:0000256" key="11">
    <source>
        <dbReference type="SAM" id="MobiDB-lite"/>
    </source>
</evidence>
<dbReference type="NCBIfam" id="NF003933">
    <property type="entry name" value="PRK05444.2-2"/>
    <property type="match status" value="1"/>
</dbReference>
<feature type="binding site" evidence="10">
    <location>
        <position position="145"/>
    </location>
    <ligand>
        <name>Mg(2+)</name>
        <dbReference type="ChEBI" id="CHEBI:18420"/>
    </ligand>
</feature>
<evidence type="ECO:0000259" key="12">
    <source>
        <dbReference type="SMART" id="SM00861"/>
    </source>
</evidence>
<comment type="cofactor">
    <cofactor evidence="10">
        <name>Mg(2+)</name>
        <dbReference type="ChEBI" id="CHEBI:18420"/>
    </cofactor>
    <text evidence="10">Binds 1 Mg(2+) ion per subunit.</text>
</comment>
<evidence type="ECO:0000256" key="6">
    <source>
        <dbReference type="ARBA" id="ARBA00022842"/>
    </source>
</evidence>
<feature type="binding site" evidence="10">
    <location>
        <begin position="113"/>
        <end position="115"/>
    </location>
    <ligand>
        <name>thiamine diphosphate</name>
        <dbReference type="ChEBI" id="CHEBI:58937"/>
    </ligand>
</feature>
<comment type="subunit">
    <text evidence="3 10">Homodimer.</text>
</comment>
<evidence type="ECO:0000256" key="1">
    <source>
        <dbReference type="ARBA" id="ARBA00004980"/>
    </source>
</evidence>
<feature type="binding site" evidence="10">
    <location>
        <position position="286"/>
    </location>
    <ligand>
        <name>thiamine diphosphate</name>
        <dbReference type="ChEBI" id="CHEBI:58937"/>
    </ligand>
</feature>
<dbReference type="PANTHER" id="PTHR43322">
    <property type="entry name" value="1-D-DEOXYXYLULOSE 5-PHOSPHATE SYNTHASE-RELATED"/>
    <property type="match status" value="1"/>
</dbReference>
<keyword evidence="4 10" id="KW-0808">Transferase</keyword>
<dbReference type="SUPFAM" id="SSF52922">
    <property type="entry name" value="TK C-terminal domain-like"/>
    <property type="match status" value="1"/>
</dbReference>
<gene>
    <name evidence="10 13" type="primary">dxs</name>
    <name evidence="13" type="ORF">GCM10009751_33590</name>
</gene>
<evidence type="ECO:0000256" key="9">
    <source>
        <dbReference type="ARBA" id="ARBA00023229"/>
    </source>
</evidence>
<dbReference type="InterPro" id="IPR005475">
    <property type="entry name" value="Transketolase-like_Pyr-bd"/>
</dbReference>
<comment type="catalytic activity">
    <reaction evidence="10">
        <text>D-glyceraldehyde 3-phosphate + pyruvate + H(+) = 1-deoxy-D-xylulose 5-phosphate + CO2</text>
        <dbReference type="Rhea" id="RHEA:12605"/>
        <dbReference type="ChEBI" id="CHEBI:15361"/>
        <dbReference type="ChEBI" id="CHEBI:15378"/>
        <dbReference type="ChEBI" id="CHEBI:16526"/>
        <dbReference type="ChEBI" id="CHEBI:57792"/>
        <dbReference type="ChEBI" id="CHEBI:59776"/>
        <dbReference type="EC" id="2.2.1.7"/>
    </reaction>
</comment>
<dbReference type="InterPro" id="IPR020826">
    <property type="entry name" value="Transketolase_BS"/>
</dbReference>
<keyword evidence="9 10" id="KW-0414">Isoprene biosynthesis</keyword>
<comment type="pathway">
    <text evidence="1 10">Metabolic intermediate biosynthesis; 1-deoxy-D-xylulose 5-phosphate biosynthesis; 1-deoxy-D-xylulose 5-phosphate from D-glyceraldehyde 3-phosphate and pyruvate: step 1/1.</text>
</comment>
<dbReference type="EMBL" id="BAAANL010000007">
    <property type="protein sequence ID" value="GAA1871622.1"/>
    <property type="molecule type" value="Genomic_DNA"/>
</dbReference>
<feature type="binding site" evidence="10">
    <location>
        <position position="367"/>
    </location>
    <ligand>
        <name>thiamine diphosphate</name>
        <dbReference type="ChEBI" id="CHEBI:58937"/>
    </ligand>
</feature>
<feature type="binding site" evidence="10">
    <location>
        <position position="73"/>
    </location>
    <ligand>
        <name>thiamine diphosphate</name>
        <dbReference type="ChEBI" id="CHEBI:58937"/>
    </ligand>
</feature>
<comment type="function">
    <text evidence="10">Catalyzes the acyloin condensation reaction between C atoms 2 and 3 of pyruvate and glyceraldehyde 3-phosphate to yield 1-deoxy-D-xylulose-5-phosphate (DXP).</text>
</comment>
<dbReference type="Pfam" id="PF13292">
    <property type="entry name" value="DXP_synthase_N"/>
    <property type="match status" value="1"/>
</dbReference>
<accession>A0ABP4ZW23</accession>
<dbReference type="InterPro" id="IPR009014">
    <property type="entry name" value="Transketo_C/PFOR_II"/>
</dbReference>
<keyword evidence="8 10" id="KW-0786">Thiamine pyrophosphate</keyword>
<comment type="caution">
    <text evidence="13">The sequence shown here is derived from an EMBL/GenBank/DDBJ whole genome shotgun (WGS) entry which is preliminary data.</text>
</comment>
<name>A0ABP4ZW23_9MICO</name>